<reference evidence="3" key="1">
    <citation type="submission" date="2019-08" db="EMBL/GenBank/DDBJ databases">
        <title>The genome of the North American firefly Photinus pyralis.</title>
        <authorList>
            <consortium name="Photinus pyralis genome working group"/>
            <person name="Fallon T.R."/>
            <person name="Sander Lower S.E."/>
            <person name="Weng J.-K."/>
        </authorList>
    </citation>
    <scope>NUCLEOTIDE SEQUENCE</scope>
    <source>
        <strain evidence="3">TRF0915ILg1</strain>
        <tissue evidence="3">Whole body</tissue>
    </source>
</reference>
<accession>A0A8K0D2F3</accession>
<name>A0A8K0D2F3_IGNLU</name>
<dbReference type="GO" id="GO:0004867">
    <property type="term" value="F:serine-type endopeptidase inhibitor activity"/>
    <property type="evidence" value="ECO:0007669"/>
    <property type="project" value="InterPro"/>
</dbReference>
<organism evidence="3 4">
    <name type="scientific">Ignelater luminosus</name>
    <name type="common">Cucubano</name>
    <name type="synonym">Pyrophorus luminosus</name>
    <dbReference type="NCBI Taxonomy" id="2038154"/>
    <lineage>
        <taxon>Eukaryota</taxon>
        <taxon>Metazoa</taxon>
        <taxon>Ecdysozoa</taxon>
        <taxon>Arthropoda</taxon>
        <taxon>Hexapoda</taxon>
        <taxon>Insecta</taxon>
        <taxon>Pterygota</taxon>
        <taxon>Neoptera</taxon>
        <taxon>Endopterygota</taxon>
        <taxon>Coleoptera</taxon>
        <taxon>Polyphaga</taxon>
        <taxon>Elateriformia</taxon>
        <taxon>Elateroidea</taxon>
        <taxon>Elateridae</taxon>
        <taxon>Agrypninae</taxon>
        <taxon>Pyrophorini</taxon>
        <taxon>Ignelater</taxon>
    </lineage>
</organism>
<dbReference type="InterPro" id="IPR036880">
    <property type="entry name" value="Kunitz_BPTI_sf"/>
</dbReference>
<dbReference type="Proteomes" id="UP000801492">
    <property type="component" value="Unassembled WGS sequence"/>
</dbReference>
<feature type="chain" id="PRO_5035471925" description="BPTI/Kunitz inhibitor domain-containing protein" evidence="1">
    <location>
        <begin position="26"/>
        <end position="124"/>
    </location>
</feature>
<proteinExistence type="predicted"/>
<sequence length="124" mass="14481">MKHLKVIAPFLNLYLLLLEFSVVQAHVFTEKDCHEGTEIARDIGDFCNPLATVYHYFHSTRSCDIWPWNTCRLKSNKFNSLDECRSIAQYLCKPKEPLPIQQNRQKTALLKLESHRICLEDSTI</sequence>
<feature type="domain" description="BPTI/Kunitz inhibitor" evidence="2">
    <location>
        <begin position="42"/>
        <end position="86"/>
    </location>
</feature>
<evidence type="ECO:0000256" key="1">
    <source>
        <dbReference type="SAM" id="SignalP"/>
    </source>
</evidence>
<gene>
    <name evidence="3" type="ORF">ILUMI_11268</name>
</gene>
<evidence type="ECO:0000313" key="3">
    <source>
        <dbReference type="EMBL" id="KAF2894907.1"/>
    </source>
</evidence>
<dbReference type="EMBL" id="VTPC01006438">
    <property type="protein sequence ID" value="KAF2894907.1"/>
    <property type="molecule type" value="Genomic_DNA"/>
</dbReference>
<protein>
    <recommendedName>
        <fullName evidence="2">BPTI/Kunitz inhibitor domain-containing protein</fullName>
    </recommendedName>
</protein>
<comment type="caution">
    <text evidence="3">The sequence shown here is derived from an EMBL/GenBank/DDBJ whole genome shotgun (WGS) entry which is preliminary data.</text>
</comment>
<dbReference type="InterPro" id="IPR002223">
    <property type="entry name" value="Kunitz_BPTI"/>
</dbReference>
<dbReference type="AlphaFoldDB" id="A0A8K0D2F3"/>
<evidence type="ECO:0000313" key="4">
    <source>
        <dbReference type="Proteomes" id="UP000801492"/>
    </source>
</evidence>
<feature type="signal peptide" evidence="1">
    <location>
        <begin position="1"/>
        <end position="25"/>
    </location>
</feature>
<dbReference type="SUPFAM" id="SSF57362">
    <property type="entry name" value="BPTI-like"/>
    <property type="match status" value="1"/>
</dbReference>
<evidence type="ECO:0000259" key="2">
    <source>
        <dbReference type="Pfam" id="PF00014"/>
    </source>
</evidence>
<dbReference type="Pfam" id="PF00014">
    <property type="entry name" value="Kunitz_BPTI"/>
    <property type="match status" value="1"/>
</dbReference>
<keyword evidence="4" id="KW-1185">Reference proteome</keyword>
<keyword evidence="1" id="KW-0732">Signal</keyword>